<comment type="caution">
    <text evidence="4">The sequence shown here is derived from an EMBL/GenBank/DDBJ whole genome shotgun (WGS) entry which is preliminary data.</text>
</comment>
<organism evidence="4 5">
    <name type="scientific">Smittium mucronatum</name>
    <dbReference type="NCBI Taxonomy" id="133383"/>
    <lineage>
        <taxon>Eukaryota</taxon>
        <taxon>Fungi</taxon>
        <taxon>Fungi incertae sedis</taxon>
        <taxon>Zoopagomycota</taxon>
        <taxon>Kickxellomycotina</taxon>
        <taxon>Harpellomycetes</taxon>
        <taxon>Harpellales</taxon>
        <taxon>Legeriomycetaceae</taxon>
        <taxon>Smittium</taxon>
    </lineage>
</organism>
<keyword evidence="2" id="KW-0732">Signal</keyword>
<dbReference type="Gene3D" id="2.60.120.200">
    <property type="match status" value="1"/>
</dbReference>
<evidence type="ECO:0000256" key="2">
    <source>
        <dbReference type="SAM" id="SignalP"/>
    </source>
</evidence>
<feature type="region of interest" description="Disordered" evidence="1">
    <location>
        <begin position="233"/>
        <end position="453"/>
    </location>
</feature>
<dbReference type="Pfam" id="PF00722">
    <property type="entry name" value="Glyco_hydro_16"/>
    <property type="match status" value="1"/>
</dbReference>
<gene>
    <name evidence="4" type="ORF">AYI68_g4120</name>
</gene>
<dbReference type="GO" id="GO:0005975">
    <property type="term" value="P:carbohydrate metabolic process"/>
    <property type="evidence" value="ECO:0007669"/>
    <property type="project" value="InterPro"/>
</dbReference>
<evidence type="ECO:0000313" key="4">
    <source>
        <dbReference type="EMBL" id="OLY81769.1"/>
    </source>
</evidence>
<evidence type="ECO:0000313" key="5">
    <source>
        <dbReference type="Proteomes" id="UP000187455"/>
    </source>
</evidence>
<accession>A0A1R0GY07</accession>
<feature type="chain" id="PRO_5012141605" evidence="2">
    <location>
        <begin position="18"/>
        <end position="656"/>
    </location>
</feature>
<feature type="domain" description="GH16" evidence="3">
    <location>
        <begin position="412"/>
        <end position="656"/>
    </location>
</feature>
<feature type="compositionally biased region" description="Low complexity" evidence="1">
    <location>
        <begin position="439"/>
        <end position="450"/>
    </location>
</feature>
<dbReference type="InterPro" id="IPR000757">
    <property type="entry name" value="Beta-glucanase-like"/>
</dbReference>
<dbReference type="PROSITE" id="PS51762">
    <property type="entry name" value="GH16_2"/>
    <property type="match status" value="1"/>
</dbReference>
<dbReference type="GO" id="GO:0004553">
    <property type="term" value="F:hydrolase activity, hydrolyzing O-glycosyl compounds"/>
    <property type="evidence" value="ECO:0007669"/>
    <property type="project" value="InterPro"/>
</dbReference>
<feature type="compositionally biased region" description="Low complexity" evidence="1">
    <location>
        <begin position="249"/>
        <end position="261"/>
    </location>
</feature>
<sequence>MLKKIFSFVFLAFSVYSEDPKCDKITLLDDFSVTSAFPIGVYDIDNPIILPCPNANFELSFTVQSNSALYIAFANSRGFGFLNTIIEAFIDENKNDYNIKKYIYSSIKTDPLHITLSPVFRNYIVKYFGGIITIFVENKEVVSLPSSGYNINRLYLAPYVNRANFSKIYLNCKGFAKCPSLSTSENEPSEHKSSELESSEYISSEVESSEYYSSKLDSSVNISSAQEYSELDSYKNMSSELESSDLESFEQGSSELGSSELDSSKNEPSEDESYEDEFSGYKSAENESSENESSDHESTKNESSENKSSEPNSYKNEPSEDETSNYESFDQESSENESSHHEFSENEPSEIESTEDEPSKKEYFEYKSSELESSEYKSSKDEYSEFDSSLLNSSEHESSQYESFENGSSKSYSSENVSSEYEYSENESSEHEFSEHRSSLTLRSTSTTSLIQTPTPTPRVYLYDFENGSGIRDLIIEYCPKNAVISNGALEMRVDSSCSTDLIYNRRITTGKYETKLKIAKGPGVVTAIDYYGLSKDEINLELPGSSSSSITTMYFAKGVQIDKSPTVITADVDLSLDYHIYSVEILTDAINWYLDGKIIRTLKKTNPNTFPSLAGDKVIFGVWSYSRFGLNIGKPNYSSGPKVAYMKWIKFTHYT</sequence>
<proteinExistence type="predicted"/>
<keyword evidence="5" id="KW-1185">Reference proteome</keyword>
<feature type="compositionally biased region" description="Basic and acidic residues" evidence="1">
    <location>
        <begin position="357"/>
        <end position="383"/>
    </location>
</feature>
<name>A0A1R0GY07_9FUNG</name>
<dbReference type="SUPFAM" id="SSF49899">
    <property type="entry name" value="Concanavalin A-like lectins/glucanases"/>
    <property type="match status" value="1"/>
</dbReference>
<feature type="signal peptide" evidence="2">
    <location>
        <begin position="1"/>
        <end position="17"/>
    </location>
</feature>
<evidence type="ECO:0000256" key="1">
    <source>
        <dbReference type="SAM" id="MobiDB-lite"/>
    </source>
</evidence>
<feature type="compositionally biased region" description="Basic and acidic residues" evidence="1">
    <location>
        <begin position="428"/>
        <end position="438"/>
    </location>
</feature>
<feature type="compositionally biased region" description="Acidic residues" evidence="1">
    <location>
        <begin position="319"/>
        <end position="335"/>
    </location>
</feature>
<dbReference type="EMBL" id="LSSL01002172">
    <property type="protein sequence ID" value="OLY81769.1"/>
    <property type="molecule type" value="Genomic_DNA"/>
</dbReference>
<feature type="compositionally biased region" description="Low complexity" evidence="1">
    <location>
        <begin position="402"/>
        <end position="421"/>
    </location>
</feature>
<feature type="compositionally biased region" description="Acidic residues" evidence="1">
    <location>
        <begin position="269"/>
        <end position="278"/>
    </location>
</feature>
<dbReference type="OrthoDB" id="4781at2759"/>
<reference evidence="4 5" key="1">
    <citation type="journal article" date="2016" name="Mol. Biol. Evol.">
        <title>Genome-Wide Survey of Gut Fungi (Harpellales) Reveals the First Horizontally Transferred Ubiquitin Gene from a Mosquito Host.</title>
        <authorList>
            <person name="Wang Y."/>
            <person name="White M.M."/>
            <person name="Kvist S."/>
            <person name="Moncalvo J.M."/>
        </authorList>
    </citation>
    <scope>NUCLEOTIDE SEQUENCE [LARGE SCALE GENOMIC DNA]</scope>
    <source>
        <strain evidence="4 5">ALG-7-W6</strain>
    </source>
</reference>
<protein>
    <submittedName>
        <fullName evidence="4">Halomucin</fullName>
    </submittedName>
</protein>
<dbReference type="AlphaFoldDB" id="A0A1R0GY07"/>
<evidence type="ECO:0000259" key="3">
    <source>
        <dbReference type="PROSITE" id="PS51762"/>
    </source>
</evidence>
<dbReference type="Proteomes" id="UP000187455">
    <property type="component" value="Unassembled WGS sequence"/>
</dbReference>
<feature type="compositionally biased region" description="Basic and acidic residues" evidence="1">
    <location>
        <begin position="293"/>
        <end position="308"/>
    </location>
</feature>
<feature type="compositionally biased region" description="Acidic residues" evidence="1">
    <location>
        <begin position="345"/>
        <end position="356"/>
    </location>
</feature>
<dbReference type="InterPro" id="IPR013320">
    <property type="entry name" value="ConA-like_dom_sf"/>
</dbReference>